<protein>
    <submittedName>
        <fullName evidence="1">Uncharacterized protein</fullName>
    </submittedName>
</protein>
<gene>
    <name evidence="1" type="ORF">MEUPH1_LOCUS19701</name>
</gene>
<dbReference type="Proteomes" id="UP001160148">
    <property type="component" value="Unassembled WGS sequence"/>
</dbReference>
<accession>A0AAV0X9J1</accession>
<comment type="caution">
    <text evidence="1">The sequence shown here is derived from an EMBL/GenBank/DDBJ whole genome shotgun (WGS) entry which is preliminary data.</text>
</comment>
<dbReference type="AlphaFoldDB" id="A0AAV0X9J1"/>
<name>A0AAV0X9J1_9HEMI</name>
<proteinExistence type="predicted"/>
<evidence type="ECO:0000313" key="2">
    <source>
        <dbReference type="Proteomes" id="UP001160148"/>
    </source>
</evidence>
<reference evidence="1 2" key="1">
    <citation type="submission" date="2023-01" db="EMBL/GenBank/DDBJ databases">
        <authorList>
            <person name="Whitehead M."/>
        </authorList>
    </citation>
    <scope>NUCLEOTIDE SEQUENCE [LARGE SCALE GENOMIC DNA]</scope>
</reference>
<evidence type="ECO:0000313" key="1">
    <source>
        <dbReference type="EMBL" id="CAI6364930.1"/>
    </source>
</evidence>
<dbReference type="EMBL" id="CARXXK010000004">
    <property type="protein sequence ID" value="CAI6364930.1"/>
    <property type="molecule type" value="Genomic_DNA"/>
</dbReference>
<keyword evidence="2" id="KW-1185">Reference proteome</keyword>
<organism evidence="1 2">
    <name type="scientific">Macrosiphum euphorbiae</name>
    <name type="common">potato aphid</name>
    <dbReference type="NCBI Taxonomy" id="13131"/>
    <lineage>
        <taxon>Eukaryota</taxon>
        <taxon>Metazoa</taxon>
        <taxon>Ecdysozoa</taxon>
        <taxon>Arthropoda</taxon>
        <taxon>Hexapoda</taxon>
        <taxon>Insecta</taxon>
        <taxon>Pterygota</taxon>
        <taxon>Neoptera</taxon>
        <taxon>Paraneoptera</taxon>
        <taxon>Hemiptera</taxon>
        <taxon>Sternorrhyncha</taxon>
        <taxon>Aphidomorpha</taxon>
        <taxon>Aphidoidea</taxon>
        <taxon>Aphididae</taxon>
        <taxon>Macrosiphini</taxon>
        <taxon>Macrosiphum</taxon>
    </lineage>
</organism>
<sequence length="140" mass="16546">MDAGVPGPPGFQTRHGFTIKTSGYFTQIASIDRKRKNKRGYHLKHQKSNNFLAWLGMWANDSSARYRSVWSQRLDWSQCIDWNQCLDWSLCLEKIYNSKLVVSSQLWKRVKDKRTYENTGNYWRFGTVYVFAVEQFSTDD</sequence>